<dbReference type="PANTHER" id="PTHR43298">
    <property type="entry name" value="MULTIDRUG RESISTANCE PROTEIN NORM-RELATED"/>
    <property type="match status" value="1"/>
</dbReference>
<feature type="transmembrane region" description="Helical" evidence="10">
    <location>
        <begin position="173"/>
        <end position="193"/>
    </location>
</feature>
<dbReference type="EMBL" id="CP000927">
    <property type="protein sequence ID" value="ABZ72380.1"/>
    <property type="molecule type" value="Genomic_DNA"/>
</dbReference>
<feature type="transmembrane region" description="Helical" evidence="10">
    <location>
        <begin position="286"/>
        <end position="308"/>
    </location>
</feature>
<dbReference type="GO" id="GO:0005886">
    <property type="term" value="C:plasma membrane"/>
    <property type="evidence" value="ECO:0007669"/>
    <property type="project" value="UniProtKB-SubCell"/>
</dbReference>
<feature type="transmembrane region" description="Helical" evidence="10">
    <location>
        <begin position="34"/>
        <end position="54"/>
    </location>
</feature>
<dbReference type="OrthoDB" id="9780160at2"/>
<feature type="transmembrane region" description="Helical" evidence="10">
    <location>
        <begin position="107"/>
        <end position="126"/>
    </location>
</feature>
<evidence type="ECO:0000256" key="3">
    <source>
        <dbReference type="ARBA" id="ARBA00022449"/>
    </source>
</evidence>
<dbReference type="InterPro" id="IPR048279">
    <property type="entry name" value="MdtK-like"/>
</dbReference>
<accession>B0T3R6</accession>
<dbReference type="AlphaFoldDB" id="B0T3R6"/>
<evidence type="ECO:0000256" key="9">
    <source>
        <dbReference type="ARBA" id="ARBA00031636"/>
    </source>
</evidence>
<feature type="transmembrane region" description="Helical" evidence="10">
    <location>
        <begin position="329"/>
        <end position="350"/>
    </location>
</feature>
<evidence type="ECO:0000256" key="8">
    <source>
        <dbReference type="ARBA" id="ARBA00023136"/>
    </source>
</evidence>
<dbReference type="PIRSF" id="PIRSF006603">
    <property type="entry name" value="DinF"/>
    <property type="match status" value="1"/>
</dbReference>
<dbReference type="GO" id="GO:0042910">
    <property type="term" value="F:xenobiotic transmembrane transporter activity"/>
    <property type="evidence" value="ECO:0007669"/>
    <property type="project" value="InterPro"/>
</dbReference>
<evidence type="ECO:0000256" key="10">
    <source>
        <dbReference type="SAM" id="Phobius"/>
    </source>
</evidence>
<feature type="transmembrane region" description="Helical" evidence="10">
    <location>
        <begin position="146"/>
        <end position="166"/>
    </location>
</feature>
<feature type="transmembrane region" description="Helical" evidence="10">
    <location>
        <begin position="205"/>
        <end position="228"/>
    </location>
</feature>
<feature type="transmembrane region" description="Helical" evidence="10">
    <location>
        <begin position="398"/>
        <end position="420"/>
    </location>
</feature>
<evidence type="ECO:0000256" key="6">
    <source>
        <dbReference type="ARBA" id="ARBA00022989"/>
    </source>
</evidence>
<evidence type="ECO:0000256" key="7">
    <source>
        <dbReference type="ARBA" id="ARBA00023065"/>
    </source>
</evidence>
<gene>
    <name evidence="11" type="ordered locus">Caul_3253</name>
</gene>
<dbReference type="Pfam" id="PF01554">
    <property type="entry name" value="MatE"/>
    <property type="match status" value="2"/>
</dbReference>
<dbReference type="KEGG" id="cak:Caul_3253"/>
<dbReference type="GO" id="GO:0006811">
    <property type="term" value="P:monoatomic ion transport"/>
    <property type="evidence" value="ECO:0007669"/>
    <property type="project" value="UniProtKB-KW"/>
</dbReference>
<reference evidence="11" key="1">
    <citation type="submission" date="2008-01" db="EMBL/GenBank/DDBJ databases">
        <title>Complete sequence of chromosome of Caulobacter sp. K31.</title>
        <authorList>
            <consortium name="US DOE Joint Genome Institute"/>
            <person name="Copeland A."/>
            <person name="Lucas S."/>
            <person name="Lapidus A."/>
            <person name="Barry K."/>
            <person name="Glavina del Rio T."/>
            <person name="Dalin E."/>
            <person name="Tice H."/>
            <person name="Pitluck S."/>
            <person name="Bruce D."/>
            <person name="Goodwin L."/>
            <person name="Thompson L.S."/>
            <person name="Brettin T."/>
            <person name="Detter J.C."/>
            <person name="Han C."/>
            <person name="Schmutz J."/>
            <person name="Larimer F."/>
            <person name="Land M."/>
            <person name="Hauser L."/>
            <person name="Kyrpides N."/>
            <person name="Kim E."/>
            <person name="Stephens C."/>
            <person name="Richardson P."/>
        </authorList>
    </citation>
    <scope>NUCLEOTIDE SEQUENCE [LARGE SCALE GENOMIC DNA]</scope>
    <source>
        <strain evidence="11">K31</strain>
    </source>
</reference>
<dbReference type="InterPro" id="IPR050222">
    <property type="entry name" value="MATE_MdtK"/>
</dbReference>
<evidence type="ECO:0000256" key="4">
    <source>
        <dbReference type="ARBA" id="ARBA00022475"/>
    </source>
</evidence>
<feature type="transmembrane region" description="Helical" evidence="10">
    <location>
        <begin position="426"/>
        <end position="448"/>
    </location>
</feature>
<dbReference type="NCBIfam" id="TIGR00797">
    <property type="entry name" value="matE"/>
    <property type="match status" value="1"/>
</dbReference>
<evidence type="ECO:0000256" key="2">
    <source>
        <dbReference type="ARBA" id="ARBA00022448"/>
    </source>
</evidence>
<feature type="transmembrane region" description="Helical" evidence="10">
    <location>
        <begin position="263"/>
        <end position="280"/>
    </location>
</feature>
<name>B0T3R6_CAUSK</name>
<keyword evidence="3" id="KW-0050">Antiport</keyword>
<sequence>MSRSAAAPAPRNGQPRGVIVSDLIELLRLAGPVVLSRLGIMVMGLTDAIVVGHYSATQLGFHAMAWAPTSVFVTMTVGLLVGVQVMASRAVGAGKPHETGAVLRRGLAYSLWLGLAGGALLAIAGPPLMHHAGLDKALANGATAPLIVFSLSLPMFALSVTLSFWLEGLGRPGMVTVAMWIANLINLAVNLLLVPGTFGLPALGAVGAAWATFVARGAFAVMLAVVIARLEDAKVMGVFDKPAPDLAAEREQRRVGYGAGGSNLFEAGAFAGMSLVAGWLGGYSVAAWAVVLNVVAVIFMVPLGLSTATAVQVGRAYGARDSKGMSRAGWIAFGVTAVFALLVSALLFPLRHLVAEAYTSDPAALALIGPALALSCLFLLPDAVQVVCAQALRARGEVWIPTGTHMVAYALIMGPLAWWLALPMKLGVNGIVWSVIITSFIAAGLLLGRYRMLDVKER</sequence>
<evidence type="ECO:0000256" key="1">
    <source>
        <dbReference type="ARBA" id="ARBA00004429"/>
    </source>
</evidence>
<comment type="subcellular location">
    <subcellularLocation>
        <location evidence="1">Cell inner membrane</location>
        <topology evidence="1">Multi-pass membrane protein</topology>
    </subcellularLocation>
</comment>
<evidence type="ECO:0000313" key="11">
    <source>
        <dbReference type="EMBL" id="ABZ72380.1"/>
    </source>
</evidence>
<organism evidence="11">
    <name type="scientific">Caulobacter sp. (strain K31)</name>
    <dbReference type="NCBI Taxonomy" id="366602"/>
    <lineage>
        <taxon>Bacteria</taxon>
        <taxon>Pseudomonadati</taxon>
        <taxon>Pseudomonadota</taxon>
        <taxon>Alphaproteobacteria</taxon>
        <taxon>Caulobacterales</taxon>
        <taxon>Caulobacteraceae</taxon>
        <taxon>Caulobacter</taxon>
    </lineage>
</organism>
<dbReference type="PANTHER" id="PTHR43298:SF2">
    <property type="entry name" value="FMN_FAD EXPORTER YEEO-RELATED"/>
    <property type="match status" value="1"/>
</dbReference>
<keyword evidence="8 10" id="KW-0472">Membrane</keyword>
<dbReference type="STRING" id="366602.Caul_3253"/>
<dbReference type="InterPro" id="IPR002528">
    <property type="entry name" value="MATE_fam"/>
</dbReference>
<proteinExistence type="predicted"/>
<dbReference type="CDD" id="cd13131">
    <property type="entry name" value="MATE_NorM_like"/>
    <property type="match status" value="1"/>
</dbReference>
<keyword evidence="6 10" id="KW-1133">Transmembrane helix</keyword>
<feature type="transmembrane region" description="Helical" evidence="10">
    <location>
        <begin position="362"/>
        <end position="386"/>
    </location>
</feature>
<keyword evidence="2" id="KW-0813">Transport</keyword>
<dbReference type="HOGENOM" id="CLU_012893_6_4_5"/>
<evidence type="ECO:0000256" key="5">
    <source>
        <dbReference type="ARBA" id="ARBA00022692"/>
    </source>
</evidence>
<protein>
    <recommendedName>
        <fullName evidence="9">Multidrug-efflux transporter</fullName>
    </recommendedName>
</protein>
<keyword evidence="5 10" id="KW-0812">Transmembrane</keyword>
<keyword evidence="4" id="KW-1003">Cell membrane</keyword>
<feature type="transmembrane region" description="Helical" evidence="10">
    <location>
        <begin position="66"/>
        <end position="87"/>
    </location>
</feature>
<dbReference type="eggNOG" id="COG0534">
    <property type="taxonomic scope" value="Bacteria"/>
</dbReference>
<dbReference type="GO" id="GO:0015297">
    <property type="term" value="F:antiporter activity"/>
    <property type="evidence" value="ECO:0007669"/>
    <property type="project" value="UniProtKB-KW"/>
</dbReference>
<keyword evidence="7" id="KW-0406">Ion transport</keyword>